<keyword evidence="9 11" id="KW-0482">Metalloprotease</keyword>
<evidence type="ECO:0000313" key="13">
    <source>
        <dbReference type="EMBL" id="KJV07845.1"/>
    </source>
</evidence>
<dbReference type="GO" id="GO:0016020">
    <property type="term" value="C:membrane"/>
    <property type="evidence" value="ECO:0007669"/>
    <property type="project" value="UniProtKB-SubCell"/>
</dbReference>
<sequence>METLHTLFYFIIAVGLLIAIHEFGHFWVARKTGVKVLRFSIGFGKIVWSYQKSPETTEYALSVFPLGGYVKMVDEREGNVAADDLPYAFNRQALWVRSAIVVAGPLFNLALAVMLFWLVLVLGETGFKPILGTIEPNTIAASANFKEGDEILTVNGKTTPTWTEAMNAVITSALDGQTELTIKVKTLDEREELRVVNLTGADSQSPEALYKRLGFNPWAPKLKPIIGELLPEGAAMVAGLKKGDLVLTVDDVAINDWMQWVETVKKAPGKSLNVKIERDGVLMSLTVIPKPTQVGDTTEGKIGAMVLVPENLLNSVRAEYSLPMLEAIPVAFETTYYYSVTTVKMIGKMLVGRASVENLSGPISIAQLAGQTASLGFVPFIKFLGLVSVSLGVLNLLPIPMLDGGHLMFYAIEGIKGKPVSEKVQLAFQHAGLAVLLTLMALAMVLDIQRLF</sequence>
<protein>
    <recommendedName>
        <fullName evidence="11">Zinc metalloprotease</fullName>
        <ecNumber evidence="11">3.4.24.-</ecNumber>
    </recommendedName>
</protein>
<evidence type="ECO:0000256" key="2">
    <source>
        <dbReference type="ARBA" id="ARBA00004141"/>
    </source>
</evidence>
<keyword evidence="10 11" id="KW-0472">Membrane</keyword>
<dbReference type="Pfam" id="PF02163">
    <property type="entry name" value="Peptidase_M50"/>
    <property type="match status" value="1"/>
</dbReference>
<feature type="transmembrane region" description="Helical" evidence="11">
    <location>
        <begin position="426"/>
        <end position="446"/>
    </location>
</feature>
<keyword evidence="8 11" id="KW-1133">Transmembrane helix</keyword>
<dbReference type="RefSeq" id="WP_045777946.1">
    <property type="nucleotide sequence ID" value="NZ_LAJX01000015.1"/>
</dbReference>
<feature type="transmembrane region" description="Helical" evidence="11">
    <location>
        <begin position="7"/>
        <end position="28"/>
    </location>
</feature>
<dbReference type="NCBIfam" id="TIGR00054">
    <property type="entry name" value="RIP metalloprotease RseP"/>
    <property type="match status" value="1"/>
</dbReference>
<evidence type="ECO:0000256" key="4">
    <source>
        <dbReference type="ARBA" id="ARBA00022670"/>
    </source>
</evidence>
<keyword evidence="6 11" id="KW-0378">Hydrolase</keyword>
<comment type="similarity">
    <text evidence="3 11">Belongs to the peptidase M50B family.</text>
</comment>
<evidence type="ECO:0000256" key="6">
    <source>
        <dbReference type="ARBA" id="ARBA00022801"/>
    </source>
</evidence>
<feature type="transmembrane region" description="Helical" evidence="11">
    <location>
        <begin position="380"/>
        <end position="399"/>
    </location>
</feature>
<evidence type="ECO:0000256" key="9">
    <source>
        <dbReference type="ARBA" id="ARBA00023049"/>
    </source>
</evidence>
<dbReference type="PANTHER" id="PTHR42837">
    <property type="entry name" value="REGULATOR OF SIGMA-E PROTEASE RSEP"/>
    <property type="match status" value="1"/>
</dbReference>
<evidence type="ECO:0000313" key="14">
    <source>
        <dbReference type="Proteomes" id="UP000033684"/>
    </source>
</evidence>
<keyword evidence="11" id="KW-0479">Metal-binding</keyword>
<evidence type="ECO:0000256" key="3">
    <source>
        <dbReference type="ARBA" id="ARBA00007931"/>
    </source>
</evidence>
<dbReference type="OrthoDB" id="9782003at2"/>
<dbReference type="Gene3D" id="2.30.42.10">
    <property type="match status" value="2"/>
</dbReference>
<feature type="transmembrane region" description="Helical" evidence="11">
    <location>
        <begin position="94"/>
        <end position="122"/>
    </location>
</feature>
<evidence type="ECO:0000256" key="8">
    <source>
        <dbReference type="ARBA" id="ARBA00022989"/>
    </source>
</evidence>
<dbReference type="PANTHER" id="PTHR42837:SF2">
    <property type="entry name" value="MEMBRANE METALLOPROTEASE ARASP2, CHLOROPLASTIC-RELATED"/>
    <property type="match status" value="1"/>
</dbReference>
<evidence type="ECO:0000256" key="10">
    <source>
        <dbReference type="ARBA" id="ARBA00023136"/>
    </source>
</evidence>
<comment type="subcellular location">
    <subcellularLocation>
        <location evidence="2">Membrane</location>
        <topology evidence="2">Multi-pass membrane protein</topology>
    </subcellularLocation>
</comment>
<reference evidence="13 14" key="2">
    <citation type="journal article" date="2016" name="Microb. Ecol.">
        <title>Genome Characteristics of a Novel Type I Methanotroph (Sn10-6) Isolated from a Flooded Indian Rice Field.</title>
        <authorList>
            <person name="Rahalkar M.C."/>
            <person name="Pandit P.S."/>
            <person name="Dhakephalkar P.K."/>
            <person name="Pore S."/>
            <person name="Arora P."/>
            <person name="Kapse N."/>
        </authorList>
    </citation>
    <scope>NUCLEOTIDE SEQUENCE [LARGE SCALE GENOMIC DNA]</scope>
    <source>
        <strain evidence="13 14">Sn10-6</strain>
    </source>
</reference>
<dbReference type="GO" id="GO:0006508">
    <property type="term" value="P:proteolysis"/>
    <property type="evidence" value="ECO:0007669"/>
    <property type="project" value="UniProtKB-KW"/>
</dbReference>
<comment type="cofactor">
    <cofactor evidence="1 11">
        <name>Zn(2+)</name>
        <dbReference type="ChEBI" id="CHEBI:29105"/>
    </cofactor>
</comment>
<reference evidence="14" key="1">
    <citation type="submission" date="2015-03" db="EMBL/GenBank/DDBJ databases">
        <title>Draft genome sequence of a novel methanotroph (Sn10-6) isolated from flooded ricefield rhizosphere in India.</title>
        <authorList>
            <person name="Pandit P.S."/>
            <person name="Pore S.D."/>
            <person name="Arora P."/>
            <person name="Kapse N.G."/>
            <person name="Dhakephalkar P.K."/>
            <person name="Rahalkar M.C."/>
        </authorList>
    </citation>
    <scope>NUCLEOTIDE SEQUENCE [LARGE SCALE GENOMIC DNA]</scope>
    <source>
        <strain evidence="14">Sn10-6</strain>
    </source>
</reference>
<dbReference type="InterPro" id="IPR008915">
    <property type="entry name" value="Peptidase_M50"/>
</dbReference>
<keyword evidence="14" id="KW-1185">Reference proteome</keyword>
<dbReference type="InterPro" id="IPR004387">
    <property type="entry name" value="Pept_M50_Zn"/>
</dbReference>
<dbReference type="SUPFAM" id="SSF50156">
    <property type="entry name" value="PDZ domain-like"/>
    <property type="match status" value="2"/>
</dbReference>
<dbReference type="InterPro" id="IPR036034">
    <property type="entry name" value="PDZ_sf"/>
</dbReference>
<evidence type="ECO:0000256" key="1">
    <source>
        <dbReference type="ARBA" id="ARBA00001947"/>
    </source>
</evidence>
<evidence type="ECO:0000256" key="11">
    <source>
        <dbReference type="RuleBase" id="RU362031"/>
    </source>
</evidence>
<dbReference type="Proteomes" id="UP000033684">
    <property type="component" value="Unassembled WGS sequence"/>
</dbReference>
<evidence type="ECO:0000256" key="7">
    <source>
        <dbReference type="ARBA" id="ARBA00022833"/>
    </source>
</evidence>
<gene>
    <name evidence="13" type="ORF">VZ94_01975</name>
</gene>
<dbReference type="GO" id="GO:0046872">
    <property type="term" value="F:metal ion binding"/>
    <property type="evidence" value="ECO:0007669"/>
    <property type="project" value="UniProtKB-KW"/>
</dbReference>
<evidence type="ECO:0000256" key="5">
    <source>
        <dbReference type="ARBA" id="ARBA00022692"/>
    </source>
</evidence>
<proteinExistence type="inferred from homology"/>
<keyword evidence="4" id="KW-0645">Protease</keyword>
<dbReference type="CDD" id="cd23081">
    <property type="entry name" value="cpPDZ_EcRseP-like"/>
    <property type="match status" value="1"/>
</dbReference>
<feature type="domain" description="PDZ" evidence="12">
    <location>
        <begin position="115"/>
        <end position="188"/>
    </location>
</feature>
<comment type="caution">
    <text evidence="13">The sequence shown here is derived from an EMBL/GenBank/DDBJ whole genome shotgun (WGS) entry which is preliminary data.</text>
</comment>
<keyword evidence="7 11" id="KW-0862">Zinc</keyword>
<dbReference type="GO" id="GO:0004222">
    <property type="term" value="F:metalloendopeptidase activity"/>
    <property type="evidence" value="ECO:0007669"/>
    <property type="project" value="InterPro"/>
</dbReference>
<name>A0A0F3IM43_9GAMM</name>
<dbReference type="AlphaFoldDB" id="A0A0F3IM43"/>
<organism evidence="13 14">
    <name type="scientific">Methylocucumis oryzae</name>
    <dbReference type="NCBI Taxonomy" id="1632867"/>
    <lineage>
        <taxon>Bacteria</taxon>
        <taxon>Pseudomonadati</taxon>
        <taxon>Pseudomonadota</taxon>
        <taxon>Gammaproteobacteria</taxon>
        <taxon>Methylococcales</taxon>
        <taxon>Methylococcaceae</taxon>
        <taxon>Methylocucumis</taxon>
    </lineage>
</organism>
<dbReference type="EC" id="3.4.24.-" evidence="11"/>
<dbReference type="InterPro" id="IPR001478">
    <property type="entry name" value="PDZ"/>
</dbReference>
<dbReference type="PATRIC" id="fig|1632867.3.peg.1389"/>
<dbReference type="CDD" id="cd06163">
    <property type="entry name" value="S2P-M50_PDZ_RseP-like"/>
    <property type="match status" value="1"/>
</dbReference>
<dbReference type="EMBL" id="LAJX01000015">
    <property type="protein sequence ID" value="KJV07845.1"/>
    <property type="molecule type" value="Genomic_DNA"/>
</dbReference>
<evidence type="ECO:0000259" key="12">
    <source>
        <dbReference type="SMART" id="SM00228"/>
    </source>
</evidence>
<dbReference type="SMART" id="SM00228">
    <property type="entry name" value="PDZ"/>
    <property type="match status" value="2"/>
</dbReference>
<keyword evidence="5 11" id="KW-0812">Transmembrane</keyword>
<accession>A0A0F3IM43</accession>
<feature type="domain" description="PDZ" evidence="12">
    <location>
        <begin position="211"/>
        <end position="280"/>
    </location>
</feature>